<organism evidence="12 13">
    <name type="scientific">Paramuricea clavata</name>
    <name type="common">Red gorgonian</name>
    <name type="synonym">Violescent sea-whip</name>
    <dbReference type="NCBI Taxonomy" id="317549"/>
    <lineage>
        <taxon>Eukaryota</taxon>
        <taxon>Metazoa</taxon>
        <taxon>Cnidaria</taxon>
        <taxon>Anthozoa</taxon>
        <taxon>Octocorallia</taxon>
        <taxon>Malacalcyonacea</taxon>
        <taxon>Plexauridae</taxon>
        <taxon>Paramuricea</taxon>
    </lineage>
</organism>
<evidence type="ECO:0000256" key="7">
    <source>
        <dbReference type="ARBA" id="ARBA00039099"/>
    </source>
</evidence>
<dbReference type="Gene3D" id="3.30.56.70">
    <property type="entry name" value="N2,N2-dimethylguanosine tRNA methyltransferase, C-terminal domain"/>
    <property type="match status" value="1"/>
</dbReference>
<proteinExistence type="inferred from homology"/>
<keyword evidence="4 10" id="KW-0949">S-adenosyl-L-methionine</keyword>
<evidence type="ECO:0000256" key="4">
    <source>
        <dbReference type="ARBA" id="ARBA00022691"/>
    </source>
</evidence>
<dbReference type="InterPro" id="IPR002905">
    <property type="entry name" value="Trm1"/>
</dbReference>
<dbReference type="PANTHER" id="PTHR10631:SF3">
    <property type="entry name" value="TRNA (GUANINE(26)-N(2))-DIMETHYLTRANSFERASE"/>
    <property type="match status" value="1"/>
</dbReference>
<dbReference type="GO" id="GO:0008270">
    <property type="term" value="F:zinc ion binding"/>
    <property type="evidence" value="ECO:0007669"/>
    <property type="project" value="UniProtKB-KW"/>
</dbReference>
<accession>A0A6S7I4F0</accession>
<name>A0A6S7I4F0_PARCT</name>
<dbReference type="PROSITE" id="PS51626">
    <property type="entry name" value="SAM_MT_TRM1"/>
    <property type="match status" value="1"/>
</dbReference>
<dbReference type="NCBIfam" id="TIGR00308">
    <property type="entry name" value="TRM1"/>
    <property type="match status" value="1"/>
</dbReference>
<dbReference type="OrthoDB" id="6349953at2759"/>
<protein>
    <recommendedName>
        <fullName evidence="7 10">tRNA (guanine(26)-N(2))-dimethyltransferase</fullName>
        <ecNumber evidence="7 10">2.1.1.216</ecNumber>
    </recommendedName>
</protein>
<dbReference type="SUPFAM" id="SSF53335">
    <property type="entry name" value="S-adenosyl-L-methionine-dependent methyltransferases"/>
    <property type="match status" value="1"/>
</dbReference>
<evidence type="ECO:0000256" key="9">
    <source>
        <dbReference type="PROSITE-ProRule" id="PRU00723"/>
    </source>
</evidence>
<dbReference type="Pfam" id="PF02005">
    <property type="entry name" value="TRM"/>
    <property type="match status" value="1"/>
</dbReference>
<dbReference type="EMBL" id="CACRXK020007272">
    <property type="protein sequence ID" value="CAB4011809.1"/>
    <property type="molecule type" value="Genomic_DNA"/>
</dbReference>
<dbReference type="PANTHER" id="PTHR10631">
    <property type="entry name" value="N 2 ,N 2 -DIMETHYLGUANOSINE TRNA METHYLTRANSFERASE"/>
    <property type="match status" value="1"/>
</dbReference>
<dbReference type="Gene3D" id="3.40.50.150">
    <property type="entry name" value="Vaccinia Virus protein VP39"/>
    <property type="match status" value="1"/>
</dbReference>
<keyword evidence="9" id="KW-0479">Metal-binding</keyword>
<feature type="zinc finger region" description="C3H1-type" evidence="9">
    <location>
        <begin position="530"/>
        <end position="557"/>
    </location>
</feature>
<feature type="region of interest" description="Disordered" evidence="11">
    <location>
        <begin position="485"/>
        <end position="530"/>
    </location>
</feature>
<keyword evidence="2 10" id="KW-0489">Methyltransferase</keyword>
<evidence type="ECO:0000256" key="3">
    <source>
        <dbReference type="ARBA" id="ARBA00022679"/>
    </source>
</evidence>
<dbReference type="InterPro" id="IPR042296">
    <property type="entry name" value="tRNA_met_Trm1_C"/>
</dbReference>
<evidence type="ECO:0000256" key="6">
    <source>
        <dbReference type="ARBA" id="ARBA00022884"/>
    </source>
</evidence>
<reference evidence="12" key="1">
    <citation type="submission" date="2020-04" db="EMBL/GenBank/DDBJ databases">
        <authorList>
            <person name="Alioto T."/>
            <person name="Alioto T."/>
            <person name="Gomez Garrido J."/>
        </authorList>
    </citation>
    <scope>NUCLEOTIDE SEQUENCE</scope>
    <source>
        <strain evidence="12">A484AB</strain>
    </source>
</reference>
<dbReference type="EC" id="2.1.1.216" evidence="7 10"/>
<sequence>MDETTEAIESKVVHEGKAKITFTNPNEVFYNPVQVFNRDLSVACIQVFTEELFPLTIKFKKKIKQKNAVEEEDISVDKSSANDQSNTGETPGIVLFEGLAASGLRSIRYALEVEGIEEIIASDISSDAFQLMSRNVEDNQVSHIVRPVQMDASLAMYQRRHPVQCRFDVIDLDPYGSPAEFLDGAVQSVSDGGMLAVTCTDMAVLCGNHSEACYAKYGSMSLKGKFCHEMALRIILSCIDSHANHYKRYIVPLVSVSADFYIRVFVQVFTSAAEVKRSASKKSLVYHCVGCGSYFFQPVGKRIEEGKSKKYPPGTGPPVGETCPECGRRFHLGGPIWSEPIHNEDFVQKVLDKVKKNPEKYKTSERMVGMLTVISEELSHSPLYYTLDHLSSVVHCTTPSMVQLRSAIMRCGYDVSGSHTAKSAIKTNAPNKVIWDIMRAWVKTHPLKKEHENSPGHVILSKPSQTEVSFEFKPGANPASRQLRMTRFPENPEPEWGPKARARKHVESEELTKKRKRNQGKRKGTNDEERLKNFECKRFKQGLCTLGDTCKYSHCSQETLETN</sequence>
<dbReference type="GO" id="GO:0000049">
    <property type="term" value="F:tRNA binding"/>
    <property type="evidence" value="ECO:0007669"/>
    <property type="project" value="UniProtKB-UniRule"/>
</dbReference>
<dbReference type="FunFam" id="3.30.56.70:FF:000001">
    <property type="entry name" value="tRNA (guanine(26)-N(2))-dimethyltransferase"/>
    <property type="match status" value="1"/>
</dbReference>
<evidence type="ECO:0000256" key="2">
    <source>
        <dbReference type="ARBA" id="ARBA00022603"/>
    </source>
</evidence>
<dbReference type="InterPro" id="IPR000571">
    <property type="entry name" value="Znf_CCCH"/>
</dbReference>
<evidence type="ECO:0000313" key="12">
    <source>
        <dbReference type="EMBL" id="CAB4011809.1"/>
    </source>
</evidence>
<comment type="similarity">
    <text evidence="10">Belongs to the class I-like SAM-binding methyltransferase superfamily. Trm1 family.</text>
</comment>
<keyword evidence="5 10" id="KW-0819">tRNA processing</keyword>
<dbReference type="PROSITE" id="PS50103">
    <property type="entry name" value="ZF_C3H1"/>
    <property type="match status" value="1"/>
</dbReference>
<comment type="caution">
    <text evidence="12">The sequence shown here is derived from an EMBL/GenBank/DDBJ whole genome shotgun (WGS) entry which is preliminary data.</text>
</comment>
<evidence type="ECO:0000256" key="8">
    <source>
        <dbReference type="ARBA" id="ARBA00051897"/>
    </source>
</evidence>
<keyword evidence="13" id="KW-1185">Reference proteome</keyword>
<dbReference type="Proteomes" id="UP001152795">
    <property type="component" value="Unassembled WGS sequence"/>
</dbReference>
<evidence type="ECO:0000256" key="10">
    <source>
        <dbReference type="PROSITE-ProRule" id="PRU00958"/>
    </source>
</evidence>
<evidence type="ECO:0000256" key="1">
    <source>
        <dbReference type="ARBA" id="ARBA00022555"/>
    </source>
</evidence>
<dbReference type="GO" id="GO:0002940">
    <property type="term" value="P:tRNA N2-guanine methylation"/>
    <property type="evidence" value="ECO:0007669"/>
    <property type="project" value="TreeGrafter"/>
</dbReference>
<keyword evidence="6 10" id="KW-0694">RNA-binding</keyword>
<feature type="compositionally biased region" description="Basic residues" evidence="11">
    <location>
        <begin position="513"/>
        <end position="523"/>
    </location>
</feature>
<keyword evidence="9" id="KW-0863">Zinc-finger</keyword>
<dbReference type="GO" id="GO:0005634">
    <property type="term" value="C:nucleus"/>
    <property type="evidence" value="ECO:0007669"/>
    <property type="project" value="TreeGrafter"/>
</dbReference>
<evidence type="ECO:0000256" key="11">
    <source>
        <dbReference type="SAM" id="MobiDB-lite"/>
    </source>
</evidence>
<comment type="catalytic activity">
    <reaction evidence="8 10">
        <text>guanosine(26) in tRNA + 2 S-adenosyl-L-methionine = N(2)-dimethylguanosine(26) in tRNA + 2 S-adenosyl-L-homocysteine + 2 H(+)</text>
        <dbReference type="Rhea" id="RHEA:43140"/>
        <dbReference type="Rhea" id="RHEA-COMP:10359"/>
        <dbReference type="Rhea" id="RHEA-COMP:10360"/>
        <dbReference type="ChEBI" id="CHEBI:15378"/>
        <dbReference type="ChEBI" id="CHEBI:57856"/>
        <dbReference type="ChEBI" id="CHEBI:59789"/>
        <dbReference type="ChEBI" id="CHEBI:74269"/>
        <dbReference type="ChEBI" id="CHEBI:74513"/>
        <dbReference type="EC" id="2.1.1.216"/>
    </reaction>
</comment>
<dbReference type="AlphaFoldDB" id="A0A6S7I4F0"/>
<evidence type="ECO:0000313" key="13">
    <source>
        <dbReference type="Proteomes" id="UP001152795"/>
    </source>
</evidence>
<keyword evidence="9" id="KW-0862">Zinc</keyword>
<dbReference type="GO" id="GO:0160104">
    <property type="term" value="F:tRNA (guanine(26)-N2)-dimethyltransferase activity"/>
    <property type="evidence" value="ECO:0007669"/>
    <property type="project" value="UniProtKB-UniRule"/>
</dbReference>
<dbReference type="InterPro" id="IPR029063">
    <property type="entry name" value="SAM-dependent_MTases_sf"/>
</dbReference>
<evidence type="ECO:0000256" key="5">
    <source>
        <dbReference type="ARBA" id="ARBA00022694"/>
    </source>
</evidence>
<keyword evidence="3 10" id="KW-0808">Transferase</keyword>
<gene>
    <name evidence="12" type="ORF">PACLA_8A001679</name>
</gene>
<keyword evidence="1 10" id="KW-0820">tRNA-binding</keyword>